<protein>
    <recommendedName>
        <fullName evidence="3">CD-NTase-associated protein 12/Pycsar effector protein TIR domain-containing protein</fullName>
    </recommendedName>
</protein>
<accession>A0A4Y4AWU2</accession>
<evidence type="ECO:0008006" key="3">
    <source>
        <dbReference type="Google" id="ProtNLM"/>
    </source>
</evidence>
<reference evidence="1 2" key="1">
    <citation type="submission" date="2019-06" db="EMBL/GenBank/DDBJ databases">
        <title>Whole genome shotgun sequence of Flavobacterium flevense NBRC 14960.</title>
        <authorList>
            <person name="Hosoyama A."/>
            <person name="Uohara A."/>
            <person name="Ohji S."/>
            <person name="Ichikawa N."/>
        </authorList>
    </citation>
    <scope>NUCLEOTIDE SEQUENCE [LARGE SCALE GENOMIC DNA]</scope>
    <source>
        <strain evidence="1 2">NBRC 14960</strain>
    </source>
</reference>
<proteinExistence type="predicted"/>
<sequence>MKIKIFYSWQLSTDAKYNKNFISECIKDAVKKTKQNPNFKNIDFEITDAVRGQSGQIAIADTIIQKIIPSCDIFIADLTANRVNKIVSFLTKNKPTPNPNVMTEYGVALNSLGKQRIISFINTNNNGSPKDNAEIIPFDFRHDRFPTEYNFSKKNGHQKVDIKKQFVADVINVLKPTIQNVIETQKSRFRPFIAWNEWNESINNPQSEKFITNQKIQEIQTNVLTAIQNPTAIRLLGLSGLGKTRILFEIFRPKDNNTLLSTNRVLYVNCNDYPNQINFTELINKIKVDKEDAILIVDNCDISTHKLIVRNLNGLSLLSIDSNPEENSNTEGTNYIIIGKNDLSDIVTQLVDSDFENVGKENVEKIKEFSQGIPLMAVLLGESVKNGEKFIGKLDDKELLDKLLGTKGKDEKHRTILKSCSIFNYFGFYEELTTQIEFIAKSKNITSLNGDDTIKINDFNETCNYYLKREIFEKRGRFIGMRPFPLAMSLAQEWLDPLTPQRLINVIEEIAGLQDPDKTNLSKAFAEQMKYLGYNDKAVQIVEKIIGNDSPFDNAEVLNTELGSRLFRSFVEVNPVAVAQNFKRQFSNKTTEELLKIKEGRRNIIWTLEKLCFDNRTFKDSAKILLQFAIAENETWSNNATGQFLHLFNTHLSGTEANLSERWEIIEWALSKGERHYYEFAIKAMKIGLNFGHSSRMGGAEQQGSKRLYDNNPTWKEIEEYWKNILHKFIEIIKSKNEYSELASEAISNSIRTLFNTRMGELIIPFLKEIASLKNNDWDSGLKGLKYARKYEKQLIPEKQFEEINNLIDLLTKTDFSTRYLTLSNSYHLDNDESYSSEKIILAISELADEFINSEISWKETFPSFFKNQQIFSYHFGKRLSELLKDDKNKVSDFINYSLEIISQIPLKERNFTVLGGFISNSDEETKKEFYSQLFQSSEFNCQLFYFLSIDNSGKEYFNLLFQLIDNKVCDMTNFYSFNYSQALSQLSLEELNTLSEKLYVYGDEGYAIVFDLFYDIGYGEESKKISLIPIIRKCILKLGFNRTFKRQLDDYKWTEAISFIISDEKEIDFAQFINNSVIDSITWENSYHLDHNIQKIYEILMKYHFNSIWEDLSTALLSIEEDYIKFYGLKHILGSHIGGVGRSVGVLFDGDIDSIFRWCEKNKPLAPSRLAELTPIFDNGNVDYTNWHPIARRLIDEYGNIKEVLSHLSSNMGTYSWSGSVVPFLESKKELFKQLNNHKIENVREWANSYIGYLDKDIEREKNRDAEHFI</sequence>
<dbReference type="InterPro" id="IPR027417">
    <property type="entry name" value="P-loop_NTPase"/>
</dbReference>
<dbReference type="EMBL" id="BJNP01000024">
    <property type="protein sequence ID" value="GEC72688.1"/>
    <property type="molecule type" value="Genomic_DNA"/>
</dbReference>
<name>A0A4Y4AWU2_9FLAO</name>
<comment type="caution">
    <text evidence="1">The sequence shown here is derived from an EMBL/GenBank/DDBJ whole genome shotgun (WGS) entry which is preliminary data.</text>
</comment>
<keyword evidence="2" id="KW-1185">Reference proteome</keyword>
<dbReference type="OrthoDB" id="8910972at2"/>
<organism evidence="1 2">
    <name type="scientific">Flavobacterium flevense</name>
    <dbReference type="NCBI Taxonomy" id="983"/>
    <lineage>
        <taxon>Bacteria</taxon>
        <taxon>Pseudomonadati</taxon>
        <taxon>Bacteroidota</taxon>
        <taxon>Flavobacteriia</taxon>
        <taxon>Flavobacteriales</taxon>
        <taxon>Flavobacteriaceae</taxon>
        <taxon>Flavobacterium</taxon>
    </lineage>
</organism>
<dbReference type="Proteomes" id="UP000316775">
    <property type="component" value="Unassembled WGS sequence"/>
</dbReference>
<dbReference type="RefSeq" id="WP_073245521.1">
    <property type="nucleotide sequence ID" value="NZ_BJNP01000024.1"/>
</dbReference>
<evidence type="ECO:0000313" key="1">
    <source>
        <dbReference type="EMBL" id="GEC72688.1"/>
    </source>
</evidence>
<evidence type="ECO:0000313" key="2">
    <source>
        <dbReference type="Proteomes" id="UP000316775"/>
    </source>
</evidence>
<dbReference type="STRING" id="983.SAMN05443543_10766"/>
<dbReference type="SUPFAM" id="SSF52540">
    <property type="entry name" value="P-loop containing nucleoside triphosphate hydrolases"/>
    <property type="match status" value="1"/>
</dbReference>
<gene>
    <name evidence="1" type="ORF">FFL01_22270</name>
</gene>
<dbReference type="AlphaFoldDB" id="A0A4Y4AWU2"/>